<feature type="region of interest" description="Disordered" evidence="1">
    <location>
        <begin position="1"/>
        <end position="25"/>
    </location>
</feature>
<evidence type="ECO:0008006" key="4">
    <source>
        <dbReference type="Google" id="ProtNLM"/>
    </source>
</evidence>
<dbReference type="EMBL" id="CP015079">
    <property type="protein sequence ID" value="ANH36603.1"/>
    <property type="molecule type" value="Genomic_DNA"/>
</dbReference>
<evidence type="ECO:0000313" key="3">
    <source>
        <dbReference type="Proteomes" id="UP000077868"/>
    </source>
</evidence>
<evidence type="ECO:0000256" key="1">
    <source>
        <dbReference type="SAM" id="MobiDB-lite"/>
    </source>
</evidence>
<dbReference type="Proteomes" id="UP000077868">
    <property type="component" value="Chromosome"/>
</dbReference>
<proteinExistence type="predicted"/>
<reference evidence="2 3" key="1">
    <citation type="submission" date="2016-03" db="EMBL/GenBank/DDBJ databases">
        <title>Complete genome sequence of a soil Actinobacterium, Nocardioides dokdonensis FR1436.</title>
        <authorList>
            <person name="Kwon S.-K."/>
            <person name="Kim K."/>
            <person name="Kim J.F."/>
        </authorList>
    </citation>
    <scope>NUCLEOTIDE SEQUENCE [LARGE SCALE GENOMIC DNA]</scope>
    <source>
        <strain evidence="2 3">FR1436</strain>
    </source>
</reference>
<dbReference type="AlphaFoldDB" id="A0A1A9GG55"/>
<dbReference type="Pfam" id="PF18986">
    <property type="entry name" value="DUF5719"/>
    <property type="match status" value="1"/>
</dbReference>
<accession>A0A1A9GG55</accession>
<dbReference type="PATRIC" id="fig|1300347.3.peg.152"/>
<gene>
    <name evidence="2" type="ORF">I601_0149</name>
</gene>
<sequence>MSQHPPEQHPSDERRAARRRTAATPGRRVDRMLLAAVLVPLLTVGAVLLADLEVAPRASEQAPAESDLGRSTVVCPSASQDGRLLVASGTGATGAVTLGTGGDTEDLPLARRAAGVVEAGVDGVQVITGVDDLAPGLVAARTSGPGLRAVACAATSSDQWFTGVGAGAEHTSVLELTNPDAGPATVDVLVHGQSGPVAADGLRGVSVPGGGTVRLRLGSEIPKREELALQVTTDRGRVAAVVVDAFVPIGRGVPTKEYLPGQAEPAGTNVLMGLPAGSGERTVVVANGSEDVARVRLELVTARSVFAPSDVEEVTIDPGSVKRLSIAGLLRSEAASDALGLRVVSSRPVTATFRARTGADLVESVPGGRVSTTTLLLAPTGAKQLLLADADAVGVVRVEARTVDGKRLLRRKVEITPEVGLQVELPDGAQVVEVRPEGVSLVGSVLVDTDGGAAVLPLRELVRTDLVPAVRPGRP</sequence>
<feature type="compositionally biased region" description="Basic and acidic residues" evidence="1">
    <location>
        <begin position="1"/>
        <end position="15"/>
    </location>
</feature>
<dbReference type="InterPro" id="IPR043777">
    <property type="entry name" value="DUF5719"/>
</dbReference>
<keyword evidence="3" id="KW-1185">Reference proteome</keyword>
<dbReference type="OrthoDB" id="3729011at2"/>
<dbReference type="RefSeq" id="WP_068105189.1">
    <property type="nucleotide sequence ID" value="NZ_CP015079.1"/>
</dbReference>
<name>A0A1A9GG55_9ACTN</name>
<protein>
    <recommendedName>
        <fullName evidence="4">Secreted protein</fullName>
    </recommendedName>
</protein>
<dbReference type="STRING" id="1300347.I601_0149"/>
<evidence type="ECO:0000313" key="2">
    <source>
        <dbReference type="EMBL" id="ANH36603.1"/>
    </source>
</evidence>
<dbReference type="KEGG" id="ndk:I601_0149"/>
<organism evidence="2 3">
    <name type="scientific">Nocardioides dokdonensis FR1436</name>
    <dbReference type="NCBI Taxonomy" id="1300347"/>
    <lineage>
        <taxon>Bacteria</taxon>
        <taxon>Bacillati</taxon>
        <taxon>Actinomycetota</taxon>
        <taxon>Actinomycetes</taxon>
        <taxon>Propionibacteriales</taxon>
        <taxon>Nocardioidaceae</taxon>
        <taxon>Nocardioides</taxon>
    </lineage>
</organism>